<evidence type="ECO:0000256" key="5">
    <source>
        <dbReference type="ARBA" id="ARBA00022989"/>
    </source>
</evidence>
<evidence type="ECO:0000256" key="1">
    <source>
        <dbReference type="ARBA" id="ARBA00004162"/>
    </source>
</evidence>
<evidence type="ECO:0000256" key="8">
    <source>
        <dbReference type="SAM" id="Phobius"/>
    </source>
</evidence>
<evidence type="ECO:0000256" key="3">
    <source>
        <dbReference type="ARBA" id="ARBA00022475"/>
    </source>
</evidence>
<dbReference type="STRING" id="1121001.SAMN02745857_02500"/>
<comment type="similarity">
    <text evidence="2 7">Belongs to the ExbD/TolR family.</text>
</comment>
<keyword evidence="4 7" id="KW-0812">Transmembrane</keyword>
<gene>
    <name evidence="9" type="ORF">SAMN02745857_02500</name>
</gene>
<dbReference type="PANTHER" id="PTHR30558">
    <property type="entry name" value="EXBD MEMBRANE COMPONENT OF PMF-DRIVEN MACROMOLECULE IMPORT SYSTEM"/>
    <property type="match status" value="1"/>
</dbReference>
<keyword evidence="6 8" id="KW-0472">Membrane</keyword>
<dbReference type="Gene3D" id="3.30.420.270">
    <property type="match status" value="1"/>
</dbReference>
<keyword evidence="5 8" id="KW-1133">Transmembrane helix</keyword>
<dbReference type="GO" id="GO:0022857">
    <property type="term" value="F:transmembrane transporter activity"/>
    <property type="evidence" value="ECO:0007669"/>
    <property type="project" value="InterPro"/>
</dbReference>
<evidence type="ECO:0000256" key="7">
    <source>
        <dbReference type="RuleBase" id="RU003879"/>
    </source>
</evidence>
<evidence type="ECO:0000256" key="2">
    <source>
        <dbReference type="ARBA" id="ARBA00005811"/>
    </source>
</evidence>
<keyword evidence="10" id="KW-1185">Reference proteome</keyword>
<proteinExistence type="inferred from homology"/>
<dbReference type="EMBL" id="FWXD01000014">
    <property type="protein sequence ID" value="SMC26484.1"/>
    <property type="molecule type" value="Genomic_DNA"/>
</dbReference>
<feature type="transmembrane region" description="Helical" evidence="8">
    <location>
        <begin position="20"/>
        <end position="40"/>
    </location>
</feature>
<dbReference type="InterPro" id="IPR003400">
    <property type="entry name" value="ExbD"/>
</dbReference>
<evidence type="ECO:0000256" key="4">
    <source>
        <dbReference type="ARBA" id="ARBA00022692"/>
    </source>
</evidence>
<name>A0A1W1XRI5_9NEIS</name>
<reference evidence="9 10" key="1">
    <citation type="submission" date="2017-04" db="EMBL/GenBank/DDBJ databases">
        <authorList>
            <person name="Afonso C.L."/>
            <person name="Miller P.J."/>
            <person name="Scott M.A."/>
            <person name="Spackman E."/>
            <person name="Goraichik I."/>
            <person name="Dimitrov K.M."/>
            <person name="Suarez D.L."/>
            <person name="Swayne D.E."/>
        </authorList>
    </citation>
    <scope>NUCLEOTIDE SEQUENCE [LARGE SCALE GENOMIC DNA]</scope>
    <source>
        <strain evidence="9 10">DSM 23236</strain>
    </source>
</reference>
<dbReference type="AlphaFoldDB" id="A0A1W1XRI5"/>
<organism evidence="9 10">
    <name type="scientific">Andreprevotia lacus DSM 23236</name>
    <dbReference type="NCBI Taxonomy" id="1121001"/>
    <lineage>
        <taxon>Bacteria</taxon>
        <taxon>Pseudomonadati</taxon>
        <taxon>Pseudomonadota</taxon>
        <taxon>Betaproteobacteria</taxon>
        <taxon>Neisseriales</taxon>
        <taxon>Chitinibacteraceae</taxon>
        <taxon>Andreprevotia</taxon>
    </lineage>
</organism>
<dbReference type="PANTHER" id="PTHR30558:SF7">
    <property type="entry name" value="TOL-PAL SYSTEM PROTEIN TOLR"/>
    <property type="match status" value="1"/>
</dbReference>
<dbReference type="OrthoDB" id="9798629at2"/>
<accession>A0A1W1XRI5</accession>
<dbReference type="Proteomes" id="UP000192761">
    <property type="component" value="Unassembled WGS sequence"/>
</dbReference>
<keyword evidence="7" id="KW-0653">Protein transport</keyword>
<comment type="subcellular location">
    <subcellularLocation>
        <location evidence="1">Cell membrane</location>
        <topology evidence="1">Single-pass membrane protein</topology>
    </subcellularLocation>
    <subcellularLocation>
        <location evidence="7">Cell membrane</location>
        <topology evidence="7">Single-pass type II membrane protein</topology>
    </subcellularLocation>
</comment>
<dbReference type="RefSeq" id="WP_084091140.1">
    <property type="nucleotide sequence ID" value="NZ_FWXD01000014.1"/>
</dbReference>
<keyword evidence="7" id="KW-0813">Transport</keyword>
<dbReference type="Pfam" id="PF02472">
    <property type="entry name" value="ExbD"/>
    <property type="match status" value="1"/>
</dbReference>
<evidence type="ECO:0000313" key="9">
    <source>
        <dbReference type="EMBL" id="SMC26484.1"/>
    </source>
</evidence>
<keyword evidence="3" id="KW-1003">Cell membrane</keyword>
<evidence type="ECO:0000256" key="6">
    <source>
        <dbReference type="ARBA" id="ARBA00023136"/>
    </source>
</evidence>
<dbReference type="GO" id="GO:0005886">
    <property type="term" value="C:plasma membrane"/>
    <property type="evidence" value="ECO:0007669"/>
    <property type="project" value="UniProtKB-SubCell"/>
</dbReference>
<evidence type="ECO:0000313" key="10">
    <source>
        <dbReference type="Proteomes" id="UP000192761"/>
    </source>
</evidence>
<sequence>MAFGTLDDDGDDVMNEINMTPLVDVMLVLLIIFMITMPVLSNQIKLDLPRAAASPPDQKKPLVLNVAIDANGQRWLDGKQISEADLEARFKTAAPQQPQPELHLSADRNARYELVAQTMAMAQRDGLGRIGFVTDPSGQMTGLTTGTPAAPH</sequence>
<protein>
    <submittedName>
        <fullName evidence="9">Biopolymer transport protein ExbD</fullName>
    </submittedName>
</protein>
<dbReference type="GO" id="GO:0015031">
    <property type="term" value="P:protein transport"/>
    <property type="evidence" value="ECO:0007669"/>
    <property type="project" value="UniProtKB-KW"/>
</dbReference>